<keyword evidence="2" id="KW-0812">Transmembrane</keyword>
<feature type="region of interest" description="Disordered" evidence="1">
    <location>
        <begin position="352"/>
        <end position="438"/>
    </location>
</feature>
<keyword evidence="2" id="KW-0472">Membrane</keyword>
<proteinExistence type="predicted"/>
<feature type="compositionally biased region" description="Basic residues" evidence="1">
    <location>
        <begin position="466"/>
        <end position="475"/>
    </location>
</feature>
<comment type="caution">
    <text evidence="3">The sequence shown here is derived from an EMBL/GenBank/DDBJ whole genome shotgun (WGS) entry which is preliminary data.</text>
</comment>
<keyword evidence="2" id="KW-1133">Transmembrane helix</keyword>
<organism evidence="3 4">
    <name type="scientific">Rhizoctonia solani</name>
    <dbReference type="NCBI Taxonomy" id="456999"/>
    <lineage>
        <taxon>Eukaryota</taxon>
        <taxon>Fungi</taxon>
        <taxon>Dikarya</taxon>
        <taxon>Basidiomycota</taxon>
        <taxon>Agaricomycotina</taxon>
        <taxon>Agaricomycetes</taxon>
        <taxon>Cantharellales</taxon>
        <taxon>Ceratobasidiaceae</taxon>
        <taxon>Rhizoctonia</taxon>
    </lineage>
</organism>
<feature type="compositionally biased region" description="Basic and acidic residues" evidence="1">
    <location>
        <begin position="567"/>
        <end position="590"/>
    </location>
</feature>
<protein>
    <submittedName>
        <fullName evidence="3">Uncharacterized protein</fullName>
    </submittedName>
</protein>
<gene>
    <name evidence="3" type="ORF">RDB_LOCUS44331</name>
</gene>
<feature type="compositionally biased region" description="Basic and acidic residues" evidence="1">
    <location>
        <begin position="210"/>
        <end position="219"/>
    </location>
</feature>
<feature type="region of interest" description="Disordered" evidence="1">
    <location>
        <begin position="454"/>
        <end position="528"/>
    </location>
</feature>
<dbReference type="EMBL" id="CAJMWV010001254">
    <property type="protein sequence ID" value="CAE6432009.1"/>
    <property type="molecule type" value="Genomic_DNA"/>
</dbReference>
<evidence type="ECO:0000313" key="3">
    <source>
        <dbReference type="EMBL" id="CAE6432009.1"/>
    </source>
</evidence>
<feature type="region of interest" description="Disordered" evidence="1">
    <location>
        <begin position="567"/>
        <end position="605"/>
    </location>
</feature>
<evidence type="ECO:0000313" key="4">
    <source>
        <dbReference type="Proteomes" id="UP000663831"/>
    </source>
</evidence>
<evidence type="ECO:0000256" key="2">
    <source>
        <dbReference type="SAM" id="Phobius"/>
    </source>
</evidence>
<feature type="compositionally biased region" description="Polar residues" evidence="1">
    <location>
        <begin position="352"/>
        <end position="396"/>
    </location>
</feature>
<sequence>MSNSLECIDSSSEWMFSAGQSPCQVLESVLKACEANARVPNLSIDVSCGSLGVSNSACCCSTATYALVSACWVCQTNKSPNQLSRTYQSWWSECPVESRLNGSLPAIVSHMVPRWALVQPNDTKWNMSLAQLAVTNPSSTHNKPPPYAIIAICSVLGLLSLLGMTAWLYRRRNRISPSRPPADFEIDGGATSGLISNTPDRPSWSWWRPTTDKKRANDPGKIDAWRYPFEYEPVSTGNSGPGNGYYDSHRRLLVPRSSMDTLAMQNQSRNHTPTLGYSGSTHNLTTTPVQTYTTLPHGYAQPTSGPGYAQPMNGPGYAQPLNGSGYTQPVNGGYAQPRTYGHTVPYTYPYTQSASSPLSPQYVSPTRTYGHVQSPTHIQSPSHMQSPSHIQSSHMQPSPIHPPTHIHPPSHTLQPTHPTRPTHMAQSPIQGPGSSRSRGQVVMIPVDQMSAGQIEQLRSQFPDLRIKHKRRRRRRGEPETDHEGRERRERRTGTGHERGRTDTDLERRTGTGTGTGTGADSRPRSWSVPAQVEWDGRPRNGVELREKYERRTSGVVMISVGADGVKVRDAREESGRDASNGRRERARARDAGVSLMGGPPPPIRG</sequence>
<feature type="compositionally biased region" description="Basic and acidic residues" evidence="1">
    <location>
        <begin position="476"/>
        <end position="509"/>
    </location>
</feature>
<evidence type="ECO:0000256" key="1">
    <source>
        <dbReference type="SAM" id="MobiDB-lite"/>
    </source>
</evidence>
<feature type="transmembrane region" description="Helical" evidence="2">
    <location>
        <begin position="147"/>
        <end position="169"/>
    </location>
</feature>
<accession>A0A8H2XPE7</accession>
<reference evidence="3" key="1">
    <citation type="submission" date="2021-01" db="EMBL/GenBank/DDBJ databases">
        <authorList>
            <person name="Kaushik A."/>
        </authorList>
    </citation>
    <scope>NUCLEOTIDE SEQUENCE</scope>
    <source>
        <strain evidence="3">AG3-1AP</strain>
    </source>
</reference>
<feature type="region of interest" description="Disordered" evidence="1">
    <location>
        <begin position="179"/>
        <end position="219"/>
    </location>
</feature>
<dbReference type="AlphaFoldDB" id="A0A8H2XPE7"/>
<feature type="compositionally biased region" description="Polar residues" evidence="1">
    <location>
        <begin position="413"/>
        <end position="438"/>
    </location>
</feature>
<dbReference type="Proteomes" id="UP000663831">
    <property type="component" value="Unassembled WGS sequence"/>
</dbReference>
<name>A0A8H2XPE7_9AGAM</name>